<accession>A0ABT5M4G8</accession>
<sequence>MNSRQSQLKSKTPLANNLNITTDNPVGLKHLDTSISFVLSPDRLHGYMTIYCAVLGEDQITAGEKNVSYDIKASGKKVNTITYNAKKLLPYTIQLDSERKVCVTPTVDQPLDYNNDNYIRFYATVFDSNHKIMKNMPIQVSSSMLDNKLERVTIASDPSDNNKDPNKILPITDNGQPFFTVCTSDKGVASFRVYPMKNKQASLSLSSYIFGSNYNYTTEMVFIITPAPEESRFLLWIPYVPAANGGVLAGKEDQKTFNVQIGSYDNISEADSILFFTKSKNGMLDPDALVLPVQTIQEASNPTYTFTVPYDILPVNQWTDFYYIVASDFGSSKYLDT</sequence>
<organism evidence="1 2">
    <name type="scientific">Xenorhabdus aichiensis</name>
    <dbReference type="NCBI Taxonomy" id="3025874"/>
    <lineage>
        <taxon>Bacteria</taxon>
        <taxon>Pseudomonadati</taxon>
        <taxon>Pseudomonadota</taxon>
        <taxon>Gammaproteobacteria</taxon>
        <taxon>Enterobacterales</taxon>
        <taxon>Morganellaceae</taxon>
        <taxon>Xenorhabdus</taxon>
    </lineage>
</organism>
<evidence type="ECO:0000313" key="2">
    <source>
        <dbReference type="Proteomes" id="UP001214757"/>
    </source>
</evidence>
<gene>
    <name evidence="1" type="ORF">PSI22_05685</name>
</gene>
<evidence type="ECO:0000313" key="1">
    <source>
        <dbReference type="EMBL" id="MDC9621132.1"/>
    </source>
</evidence>
<protein>
    <submittedName>
        <fullName evidence="1">Uncharacterized protein</fullName>
    </submittedName>
</protein>
<name>A0ABT5M4G8_9GAMM</name>
<reference evidence="1 2" key="1">
    <citation type="submission" date="2023-02" db="EMBL/GenBank/DDBJ databases">
        <title>Entomopathogenic bacteria.</title>
        <authorList>
            <person name="Machado R.A."/>
        </authorList>
    </citation>
    <scope>NUCLEOTIDE SEQUENCE [LARGE SCALE GENOMIC DNA]</scope>
    <source>
        <strain evidence="1 2">XENO-7</strain>
    </source>
</reference>
<keyword evidence="2" id="KW-1185">Reference proteome</keyword>
<dbReference type="Proteomes" id="UP001214757">
    <property type="component" value="Unassembled WGS sequence"/>
</dbReference>
<dbReference type="EMBL" id="JAQRFO010000008">
    <property type="protein sequence ID" value="MDC9621132.1"/>
    <property type="molecule type" value="Genomic_DNA"/>
</dbReference>
<comment type="caution">
    <text evidence="1">The sequence shown here is derived from an EMBL/GenBank/DDBJ whole genome shotgun (WGS) entry which is preliminary data.</text>
</comment>
<proteinExistence type="predicted"/>
<dbReference type="RefSeq" id="WP_273578927.1">
    <property type="nucleotide sequence ID" value="NZ_JAQRFO010000008.1"/>
</dbReference>